<feature type="region of interest" description="Disordered" evidence="1">
    <location>
        <begin position="30"/>
        <end position="86"/>
    </location>
</feature>
<dbReference type="EMBL" id="CAQQ02047308">
    <property type="status" value="NOT_ANNOTATED_CDS"/>
    <property type="molecule type" value="Genomic_DNA"/>
</dbReference>
<keyword evidence="3" id="KW-1185">Reference proteome</keyword>
<accession>T1GFM2</accession>
<sequence length="86" mass="9948">MIEENHSFYISTLILSDAYKKALPITNHQLDSGENGKMEKLKSAPLGSQPRRKTIDHTSNGIPEETRRYIKPKGRNLLKKEHDLRY</sequence>
<organism evidence="2 3">
    <name type="scientific">Megaselia scalaris</name>
    <name type="common">Humpbacked fly</name>
    <name type="synonym">Phora scalaris</name>
    <dbReference type="NCBI Taxonomy" id="36166"/>
    <lineage>
        <taxon>Eukaryota</taxon>
        <taxon>Metazoa</taxon>
        <taxon>Ecdysozoa</taxon>
        <taxon>Arthropoda</taxon>
        <taxon>Hexapoda</taxon>
        <taxon>Insecta</taxon>
        <taxon>Pterygota</taxon>
        <taxon>Neoptera</taxon>
        <taxon>Endopterygota</taxon>
        <taxon>Diptera</taxon>
        <taxon>Brachycera</taxon>
        <taxon>Muscomorpha</taxon>
        <taxon>Platypezoidea</taxon>
        <taxon>Phoridae</taxon>
        <taxon>Megaseliini</taxon>
        <taxon>Megaselia</taxon>
    </lineage>
</organism>
<dbReference type="EMBL" id="CAQQ02047307">
    <property type="status" value="NOT_ANNOTATED_CDS"/>
    <property type="molecule type" value="Genomic_DNA"/>
</dbReference>
<dbReference type="AlphaFoldDB" id="T1GFM2"/>
<evidence type="ECO:0000256" key="1">
    <source>
        <dbReference type="SAM" id="MobiDB-lite"/>
    </source>
</evidence>
<dbReference type="HOGENOM" id="CLU_2500475_0_0_1"/>
<reference evidence="2" key="2">
    <citation type="submission" date="2015-06" db="UniProtKB">
        <authorList>
            <consortium name="EnsemblMetazoa"/>
        </authorList>
    </citation>
    <scope>IDENTIFICATION</scope>
</reference>
<dbReference type="Proteomes" id="UP000015102">
    <property type="component" value="Unassembled WGS sequence"/>
</dbReference>
<dbReference type="EnsemblMetazoa" id="MESCA002166-RA">
    <property type="protein sequence ID" value="MESCA002166-PA"/>
    <property type="gene ID" value="MESCA002166"/>
</dbReference>
<evidence type="ECO:0000313" key="2">
    <source>
        <dbReference type="EnsemblMetazoa" id="MESCA002166-PA"/>
    </source>
</evidence>
<reference evidence="3" key="1">
    <citation type="submission" date="2013-02" db="EMBL/GenBank/DDBJ databases">
        <authorList>
            <person name="Hughes D."/>
        </authorList>
    </citation>
    <scope>NUCLEOTIDE SEQUENCE</scope>
    <source>
        <strain>Durham</strain>
        <strain evidence="3">NC isolate 2 -- Noor lab</strain>
    </source>
</reference>
<name>T1GFM2_MEGSC</name>
<proteinExistence type="predicted"/>
<protein>
    <submittedName>
        <fullName evidence="2">Uncharacterized protein</fullName>
    </submittedName>
</protein>
<evidence type="ECO:0000313" key="3">
    <source>
        <dbReference type="Proteomes" id="UP000015102"/>
    </source>
</evidence>